<evidence type="ECO:0000313" key="3">
    <source>
        <dbReference type="EMBL" id="KAJ1974962.1"/>
    </source>
</evidence>
<feature type="chain" id="PRO_5040780844" description="Secreted protein" evidence="2">
    <location>
        <begin position="20"/>
        <end position="127"/>
    </location>
</feature>
<feature type="compositionally biased region" description="Acidic residues" evidence="1">
    <location>
        <begin position="106"/>
        <end position="115"/>
    </location>
</feature>
<protein>
    <recommendedName>
        <fullName evidence="5">Secreted protein</fullName>
    </recommendedName>
</protein>
<feature type="compositionally biased region" description="Polar residues" evidence="1">
    <location>
        <begin position="94"/>
        <end position="103"/>
    </location>
</feature>
<dbReference type="AlphaFoldDB" id="A0A9W8B4R1"/>
<feature type="signal peptide" evidence="2">
    <location>
        <begin position="1"/>
        <end position="19"/>
    </location>
</feature>
<keyword evidence="4" id="KW-1185">Reference proteome</keyword>
<keyword evidence="2" id="KW-0732">Signal</keyword>
<proteinExistence type="predicted"/>
<feature type="region of interest" description="Disordered" evidence="1">
    <location>
        <begin position="83"/>
        <end position="127"/>
    </location>
</feature>
<accession>A0A9W8B4R1</accession>
<evidence type="ECO:0000256" key="1">
    <source>
        <dbReference type="SAM" id="MobiDB-lite"/>
    </source>
</evidence>
<organism evidence="3 4">
    <name type="scientific">Dimargaris verticillata</name>
    <dbReference type="NCBI Taxonomy" id="2761393"/>
    <lineage>
        <taxon>Eukaryota</taxon>
        <taxon>Fungi</taxon>
        <taxon>Fungi incertae sedis</taxon>
        <taxon>Zoopagomycota</taxon>
        <taxon>Kickxellomycotina</taxon>
        <taxon>Dimargaritomycetes</taxon>
        <taxon>Dimargaritales</taxon>
        <taxon>Dimargaritaceae</taxon>
        <taxon>Dimargaris</taxon>
    </lineage>
</organism>
<name>A0A9W8B4R1_9FUNG</name>
<dbReference type="Proteomes" id="UP001151582">
    <property type="component" value="Unassembled WGS sequence"/>
</dbReference>
<dbReference type="EMBL" id="JANBQB010000585">
    <property type="protein sequence ID" value="KAJ1974962.1"/>
    <property type="molecule type" value="Genomic_DNA"/>
</dbReference>
<gene>
    <name evidence="3" type="ORF">H4R34_004517</name>
</gene>
<evidence type="ECO:0000256" key="2">
    <source>
        <dbReference type="SAM" id="SignalP"/>
    </source>
</evidence>
<evidence type="ECO:0008006" key="5">
    <source>
        <dbReference type="Google" id="ProtNLM"/>
    </source>
</evidence>
<evidence type="ECO:0000313" key="4">
    <source>
        <dbReference type="Proteomes" id="UP001151582"/>
    </source>
</evidence>
<comment type="caution">
    <text evidence="3">The sequence shown here is derived from an EMBL/GenBank/DDBJ whole genome shotgun (WGS) entry which is preliminary data.</text>
</comment>
<reference evidence="3" key="1">
    <citation type="submission" date="2022-07" db="EMBL/GenBank/DDBJ databases">
        <title>Phylogenomic reconstructions and comparative analyses of Kickxellomycotina fungi.</title>
        <authorList>
            <person name="Reynolds N.K."/>
            <person name="Stajich J.E."/>
            <person name="Barry K."/>
            <person name="Grigoriev I.V."/>
            <person name="Crous P."/>
            <person name="Smith M.E."/>
        </authorList>
    </citation>
    <scope>NUCLEOTIDE SEQUENCE</scope>
    <source>
        <strain evidence="3">RSA 567</strain>
    </source>
</reference>
<sequence length="127" mass="13204">MKAALACMILWAALPACLALPTAFSKNGQPLGSLYRRGSNGIGYPQGALNADVPAYGITASAGADAFSTLGAIPQPVAALENHEENYLGGRNDPAQTDDTLGNLTDVDDGTEEDPEKQLAKSKKQKT</sequence>